<accession>A0ABW4YTA6</accession>
<proteinExistence type="predicted"/>
<feature type="transmembrane region" description="Helical" evidence="1">
    <location>
        <begin position="132"/>
        <end position="151"/>
    </location>
</feature>
<sequence>MSDGPHADLDPALVSTRSVELAVMALLLCLAIFLGWDNWRLGAGWAPDGPQPGYFPFYLAVLLGGASLWGIAAALRSEELREEIFVGRSAFGRVLRVFLPTIGFVLLVQLIGLYVASFVFIAAFMVFVGRLAVWKSLLTGFVFSALMFYVFDVQFNVLMPKGPLEAAFGF</sequence>
<keyword evidence="1" id="KW-0472">Membrane</keyword>
<dbReference type="Pfam" id="PF07331">
    <property type="entry name" value="TctB"/>
    <property type="match status" value="1"/>
</dbReference>
<dbReference type="Proteomes" id="UP001597299">
    <property type="component" value="Unassembled WGS sequence"/>
</dbReference>
<keyword evidence="1" id="KW-1133">Transmembrane helix</keyword>
<name>A0ABW4YTA6_9HYPH</name>
<feature type="transmembrane region" description="Helical" evidence="1">
    <location>
        <begin position="97"/>
        <end position="126"/>
    </location>
</feature>
<keyword evidence="1" id="KW-0812">Transmembrane</keyword>
<keyword evidence="4" id="KW-1185">Reference proteome</keyword>
<evidence type="ECO:0000256" key="1">
    <source>
        <dbReference type="SAM" id="Phobius"/>
    </source>
</evidence>
<gene>
    <name evidence="3" type="ORF">ACFSNC_03260</name>
</gene>
<dbReference type="InterPro" id="IPR009936">
    <property type="entry name" value="DUF1468"/>
</dbReference>
<dbReference type="RefSeq" id="WP_213352215.1">
    <property type="nucleotide sequence ID" value="NZ_JAHBGB010000019.1"/>
</dbReference>
<feature type="transmembrane region" description="Helical" evidence="1">
    <location>
        <begin position="56"/>
        <end position="76"/>
    </location>
</feature>
<reference evidence="4" key="1">
    <citation type="journal article" date="2019" name="Int. J. Syst. Evol. Microbiol.">
        <title>The Global Catalogue of Microorganisms (GCM) 10K type strain sequencing project: providing services to taxonomists for standard genome sequencing and annotation.</title>
        <authorList>
            <consortium name="The Broad Institute Genomics Platform"/>
            <consortium name="The Broad Institute Genome Sequencing Center for Infectious Disease"/>
            <person name="Wu L."/>
            <person name="Ma J."/>
        </authorList>
    </citation>
    <scope>NUCLEOTIDE SEQUENCE [LARGE SCALE GENOMIC DNA]</scope>
    <source>
        <strain evidence="4">CCM 7435</strain>
    </source>
</reference>
<comment type="caution">
    <text evidence="3">The sequence shown here is derived from an EMBL/GenBank/DDBJ whole genome shotgun (WGS) entry which is preliminary data.</text>
</comment>
<feature type="transmembrane region" description="Helical" evidence="1">
    <location>
        <begin position="19"/>
        <end position="36"/>
    </location>
</feature>
<evidence type="ECO:0000313" key="4">
    <source>
        <dbReference type="Proteomes" id="UP001597299"/>
    </source>
</evidence>
<evidence type="ECO:0000259" key="2">
    <source>
        <dbReference type="Pfam" id="PF07331"/>
    </source>
</evidence>
<feature type="domain" description="DUF1468" evidence="2">
    <location>
        <begin position="23"/>
        <end position="160"/>
    </location>
</feature>
<organism evidence="3 4">
    <name type="scientific">Ancylobacter oerskovii</name>
    <dbReference type="NCBI Taxonomy" id="459519"/>
    <lineage>
        <taxon>Bacteria</taxon>
        <taxon>Pseudomonadati</taxon>
        <taxon>Pseudomonadota</taxon>
        <taxon>Alphaproteobacteria</taxon>
        <taxon>Hyphomicrobiales</taxon>
        <taxon>Xanthobacteraceae</taxon>
        <taxon>Ancylobacter</taxon>
    </lineage>
</organism>
<dbReference type="EMBL" id="JBHUHD010000001">
    <property type="protein sequence ID" value="MFD2139408.1"/>
    <property type="molecule type" value="Genomic_DNA"/>
</dbReference>
<protein>
    <submittedName>
        <fullName evidence="3">Tripartite tricarboxylate transporter TctB family protein</fullName>
    </submittedName>
</protein>
<evidence type="ECO:0000313" key="3">
    <source>
        <dbReference type="EMBL" id="MFD2139408.1"/>
    </source>
</evidence>